<evidence type="ECO:0000313" key="6">
    <source>
        <dbReference type="Proteomes" id="UP000823388"/>
    </source>
</evidence>
<dbReference type="SUPFAM" id="SSF57850">
    <property type="entry name" value="RING/U-box"/>
    <property type="match status" value="2"/>
</dbReference>
<dbReference type="PANTHER" id="PTHR45676:SF41">
    <property type="entry name" value="RING-H2 FINGER PROTEIN ATL66"/>
    <property type="match status" value="1"/>
</dbReference>
<comment type="caution">
    <text evidence="5">The sequence shown here is derived from an EMBL/GenBank/DDBJ whole genome shotgun (WGS) entry which is preliminary data.</text>
</comment>
<dbReference type="SMART" id="SM00184">
    <property type="entry name" value="RING"/>
    <property type="match status" value="2"/>
</dbReference>
<dbReference type="GO" id="GO:0008270">
    <property type="term" value="F:zinc ion binding"/>
    <property type="evidence" value="ECO:0007669"/>
    <property type="project" value="UniProtKB-KW"/>
</dbReference>
<keyword evidence="6" id="KW-1185">Reference proteome</keyword>
<dbReference type="AlphaFoldDB" id="A0A8T0WJ37"/>
<accession>A0A8T0WJ37</accession>
<dbReference type="Proteomes" id="UP000823388">
    <property type="component" value="Chromosome 1N"/>
</dbReference>
<feature type="domain" description="RING-type" evidence="4">
    <location>
        <begin position="300"/>
        <end position="345"/>
    </location>
</feature>
<keyword evidence="3" id="KW-0472">Membrane</keyword>
<dbReference type="InterPro" id="IPR001841">
    <property type="entry name" value="Znf_RING"/>
</dbReference>
<feature type="transmembrane region" description="Helical" evidence="3">
    <location>
        <begin position="41"/>
        <end position="62"/>
    </location>
</feature>
<keyword evidence="3" id="KW-1133">Transmembrane helix</keyword>
<feature type="region of interest" description="Disordered" evidence="2">
    <location>
        <begin position="235"/>
        <end position="256"/>
    </location>
</feature>
<keyword evidence="1" id="KW-0479">Metal-binding</keyword>
<dbReference type="PANTHER" id="PTHR45676">
    <property type="entry name" value="RING-H2 FINGER PROTEIN ATL51-RELATED"/>
    <property type="match status" value="1"/>
</dbReference>
<evidence type="ECO:0000256" key="3">
    <source>
        <dbReference type="SAM" id="Phobius"/>
    </source>
</evidence>
<dbReference type="Gene3D" id="3.30.40.10">
    <property type="entry name" value="Zinc/RING finger domain, C3HC4 (zinc finger)"/>
    <property type="match status" value="2"/>
</dbReference>
<name>A0A8T0WJ37_PANVG</name>
<sequence length="370" mass="39532">MDMAGDCMTRVCALAIATAACVGLPGALVYAIVRTAAARRFGATAAFSLVLVFWVTVSAAYYPLVCADVVRGSALVRRARARQPRGGAPLPRSAPAERRGGRGGRTRRNGSPAPAHERRAARAPRDHDGETPEPCAVCLCDVQKGEAATWLPACQHVFHFHQHCIHQWQHLHGHPTCPICWSDAYVAPPPPLQGGHSDTTTALPQAPPSPPPPPPPPAVRGRDARVVVDTLASYGSGSRKGASMVSPPFMARGPQEEHHRGMTTLPREQPAGRIVAADVILASSSHERRQPDGGETSERCAVCLCDVEKQGETLMCLPACLHVFHRHCINQWLHLHGHSTCPICRSDAFAAAAAGANGVTFSSFRSVPDY</sequence>
<protein>
    <recommendedName>
        <fullName evidence="4">RING-type domain-containing protein</fullName>
    </recommendedName>
</protein>
<feature type="compositionally biased region" description="Basic and acidic residues" evidence="2">
    <location>
        <begin position="115"/>
        <end position="130"/>
    </location>
</feature>
<keyword evidence="3" id="KW-0812">Transmembrane</keyword>
<feature type="region of interest" description="Disordered" evidence="2">
    <location>
        <begin position="81"/>
        <end position="131"/>
    </location>
</feature>
<gene>
    <name evidence="5" type="ORF">PVAP13_1NG233119</name>
</gene>
<dbReference type="InterPro" id="IPR013083">
    <property type="entry name" value="Znf_RING/FYVE/PHD"/>
</dbReference>
<dbReference type="EMBL" id="CM029038">
    <property type="protein sequence ID" value="KAG2649631.1"/>
    <property type="molecule type" value="Genomic_DNA"/>
</dbReference>
<feature type="compositionally biased region" description="Pro residues" evidence="2">
    <location>
        <begin position="205"/>
        <end position="218"/>
    </location>
</feature>
<dbReference type="Pfam" id="PF13639">
    <property type="entry name" value="zf-RING_2"/>
    <property type="match status" value="2"/>
</dbReference>
<reference evidence="5" key="1">
    <citation type="submission" date="2020-05" db="EMBL/GenBank/DDBJ databases">
        <title>WGS assembly of Panicum virgatum.</title>
        <authorList>
            <person name="Lovell J.T."/>
            <person name="Jenkins J."/>
            <person name="Shu S."/>
            <person name="Juenger T.E."/>
            <person name="Schmutz J."/>
        </authorList>
    </citation>
    <scope>NUCLEOTIDE SEQUENCE</scope>
    <source>
        <strain evidence="5">AP13</strain>
    </source>
</reference>
<evidence type="ECO:0000259" key="4">
    <source>
        <dbReference type="PROSITE" id="PS50089"/>
    </source>
</evidence>
<evidence type="ECO:0000256" key="1">
    <source>
        <dbReference type="PROSITE-ProRule" id="PRU00175"/>
    </source>
</evidence>
<proteinExistence type="predicted"/>
<dbReference type="PROSITE" id="PS50089">
    <property type="entry name" value="ZF_RING_2"/>
    <property type="match status" value="2"/>
</dbReference>
<keyword evidence="1" id="KW-0862">Zinc</keyword>
<evidence type="ECO:0000256" key="2">
    <source>
        <dbReference type="SAM" id="MobiDB-lite"/>
    </source>
</evidence>
<dbReference type="GO" id="GO:0016567">
    <property type="term" value="P:protein ubiquitination"/>
    <property type="evidence" value="ECO:0007669"/>
    <property type="project" value="TreeGrafter"/>
</dbReference>
<feature type="region of interest" description="Disordered" evidence="2">
    <location>
        <begin position="191"/>
        <end position="221"/>
    </location>
</feature>
<evidence type="ECO:0000313" key="5">
    <source>
        <dbReference type="EMBL" id="KAG2649631.1"/>
    </source>
</evidence>
<feature type="domain" description="RING-type" evidence="4">
    <location>
        <begin position="135"/>
        <end position="180"/>
    </location>
</feature>
<organism evidence="5 6">
    <name type="scientific">Panicum virgatum</name>
    <name type="common">Blackwell switchgrass</name>
    <dbReference type="NCBI Taxonomy" id="38727"/>
    <lineage>
        <taxon>Eukaryota</taxon>
        <taxon>Viridiplantae</taxon>
        <taxon>Streptophyta</taxon>
        <taxon>Embryophyta</taxon>
        <taxon>Tracheophyta</taxon>
        <taxon>Spermatophyta</taxon>
        <taxon>Magnoliopsida</taxon>
        <taxon>Liliopsida</taxon>
        <taxon>Poales</taxon>
        <taxon>Poaceae</taxon>
        <taxon>PACMAD clade</taxon>
        <taxon>Panicoideae</taxon>
        <taxon>Panicodae</taxon>
        <taxon>Paniceae</taxon>
        <taxon>Panicinae</taxon>
        <taxon>Panicum</taxon>
        <taxon>Panicum sect. Hiantes</taxon>
    </lineage>
</organism>
<keyword evidence="1" id="KW-0863">Zinc-finger</keyword>